<feature type="non-terminal residue" evidence="4">
    <location>
        <position position="1"/>
    </location>
</feature>
<accession>A0A1D1ZT17</accession>
<dbReference type="PROSITE" id="PS50280">
    <property type="entry name" value="SET"/>
    <property type="match status" value="1"/>
</dbReference>
<dbReference type="EMBL" id="GDKF01010160">
    <property type="protein sequence ID" value="JAT68462.1"/>
    <property type="molecule type" value="Transcribed_RNA"/>
</dbReference>
<evidence type="ECO:0000313" key="5">
    <source>
        <dbReference type="EMBL" id="JAT72768.1"/>
    </source>
</evidence>
<evidence type="ECO:0000313" key="4">
    <source>
        <dbReference type="EMBL" id="JAT69981.1"/>
    </source>
</evidence>
<evidence type="ECO:0000256" key="1">
    <source>
        <dbReference type="SAM" id="SignalP"/>
    </source>
</evidence>
<dbReference type="InterPro" id="IPR050869">
    <property type="entry name" value="H3K4_H4K5_MeTrfase"/>
</dbReference>
<name>A0A1D1ZT17_AUXPR</name>
<reference evidence="4" key="1">
    <citation type="submission" date="2015-08" db="EMBL/GenBank/DDBJ databases">
        <authorList>
            <person name="Babu N.S."/>
            <person name="Beckwith C.J."/>
            <person name="Beseler K.G."/>
            <person name="Brison A."/>
            <person name="Carone J.V."/>
            <person name="Caskin T.P."/>
            <person name="Diamond M."/>
            <person name="Durham M.E."/>
            <person name="Foxe J.M."/>
            <person name="Go M."/>
            <person name="Henderson B.A."/>
            <person name="Jones I.B."/>
            <person name="McGettigan J.A."/>
            <person name="Micheletti S.J."/>
            <person name="Nasrallah M.E."/>
            <person name="Ortiz D."/>
            <person name="Piller C.R."/>
            <person name="Privatt S.R."/>
            <person name="Schneider S.L."/>
            <person name="Sharp S."/>
            <person name="Smith T.C."/>
            <person name="Stanton J.D."/>
            <person name="Ullery H.E."/>
            <person name="Wilson R.J."/>
            <person name="Serrano M.G."/>
            <person name="Buck G."/>
            <person name="Lee V."/>
            <person name="Wang Y."/>
            <person name="Carvalho R."/>
            <person name="Voegtly L."/>
            <person name="Shi R."/>
            <person name="Duckworth R."/>
            <person name="Johnson A."/>
            <person name="Loviza R."/>
            <person name="Walstead R."/>
            <person name="Shah Z."/>
            <person name="Kiflezghi M."/>
            <person name="Wade K."/>
            <person name="Ball S.L."/>
            <person name="Bradley K.W."/>
            <person name="Asai D.J."/>
            <person name="Bowman C.A."/>
            <person name="Russell D.A."/>
            <person name="Pope W.H."/>
            <person name="Jacobs-Sera D."/>
            <person name="Hendrix R.W."/>
            <person name="Hatfull G.F."/>
        </authorList>
    </citation>
    <scope>NUCLEOTIDE SEQUENCE</scope>
</reference>
<dbReference type="CDD" id="cd20071">
    <property type="entry name" value="SET_SMYD"/>
    <property type="match status" value="1"/>
</dbReference>
<keyword evidence="1" id="KW-0732">Signal</keyword>
<dbReference type="Pfam" id="PF00856">
    <property type="entry name" value="SET"/>
    <property type="match status" value="1"/>
</dbReference>
<dbReference type="Gene3D" id="2.170.270.10">
    <property type="entry name" value="SET domain"/>
    <property type="match status" value="1"/>
</dbReference>
<protein>
    <recommendedName>
        <fullName evidence="2">SET domain-containing protein</fullName>
    </recommendedName>
</protein>
<dbReference type="InterPro" id="IPR046341">
    <property type="entry name" value="SET_dom_sf"/>
</dbReference>
<feature type="domain" description="SET" evidence="2">
    <location>
        <begin position="54"/>
        <end position="333"/>
    </location>
</feature>
<dbReference type="SUPFAM" id="SSF82199">
    <property type="entry name" value="SET domain"/>
    <property type="match status" value="1"/>
</dbReference>
<dbReference type="AlphaFoldDB" id="A0A1D1ZT17"/>
<dbReference type="GO" id="GO:0005634">
    <property type="term" value="C:nucleus"/>
    <property type="evidence" value="ECO:0007669"/>
    <property type="project" value="TreeGrafter"/>
</dbReference>
<evidence type="ECO:0000313" key="3">
    <source>
        <dbReference type="EMBL" id="JAT68462.1"/>
    </source>
</evidence>
<dbReference type="PANTHER" id="PTHR12197:SF251">
    <property type="entry name" value="EG:BACR7C10.4 PROTEIN"/>
    <property type="match status" value="1"/>
</dbReference>
<sequence length="369" mass="39412">KFSPNLSTVINISLTLLLSKAQRGMTLRGSGRLARRLFHTRIVPLEQQLEHAATVLQLLQVPGQGRGLFATQAISQNTLIHREAPMLCTPPPSLHQHAACAGCLAPGSPIPTPWICQACREARLQGEPWWRLHARCDWGPLQALCSGSGDKFPLLMARLACMRLRPRGPERGEELGVGALRSPPPARGDPLSDLQHLCHARVPPPPPEPWREQHAALLRGLAAGLAGKATAVACRALDLAWYSDGMSRLHLNVFRVDTISMHGASLLQAAAASLGGGPVAALGAGSALYALASLFNHSCDPCLDVQFPGNNALLTLRAARDVDAGEQLTISYVDVGAGVTQRQRSLHHAYGFRCRCARCVEEGAGSAGD</sequence>
<dbReference type="PANTHER" id="PTHR12197">
    <property type="entry name" value="HISTONE-LYSINE N-METHYLTRANSFERASE SMYD"/>
    <property type="match status" value="1"/>
</dbReference>
<dbReference type="EMBL" id="GDKF01008641">
    <property type="protein sequence ID" value="JAT69981.1"/>
    <property type="molecule type" value="Transcribed_RNA"/>
</dbReference>
<evidence type="ECO:0000259" key="2">
    <source>
        <dbReference type="PROSITE" id="PS50280"/>
    </source>
</evidence>
<feature type="chain" id="PRO_5014266708" description="SET domain-containing protein" evidence="1">
    <location>
        <begin position="22"/>
        <end position="369"/>
    </location>
</feature>
<dbReference type="InterPro" id="IPR001214">
    <property type="entry name" value="SET_dom"/>
</dbReference>
<dbReference type="SMART" id="SM00317">
    <property type="entry name" value="SET"/>
    <property type="match status" value="1"/>
</dbReference>
<dbReference type="EMBL" id="GDKF01005854">
    <property type="protein sequence ID" value="JAT72768.1"/>
    <property type="molecule type" value="Transcribed_RNA"/>
</dbReference>
<proteinExistence type="predicted"/>
<organism evidence="4">
    <name type="scientific">Auxenochlorella protothecoides</name>
    <name type="common">Green microalga</name>
    <name type="synonym">Chlorella protothecoides</name>
    <dbReference type="NCBI Taxonomy" id="3075"/>
    <lineage>
        <taxon>Eukaryota</taxon>
        <taxon>Viridiplantae</taxon>
        <taxon>Chlorophyta</taxon>
        <taxon>core chlorophytes</taxon>
        <taxon>Trebouxiophyceae</taxon>
        <taxon>Chlorellales</taxon>
        <taxon>Chlorellaceae</taxon>
        <taxon>Auxenochlorella</taxon>
    </lineage>
</organism>
<gene>
    <name evidence="3" type="ORF">g.21064</name>
    <name evidence="4" type="ORF">g.21068</name>
    <name evidence="5" type="ORF">g.21072</name>
</gene>
<feature type="signal peptide" evidence="1">
    <location>
        <begin position="1"/>
        <end position="21"/>
    </location>
</feature>